<evidence type="ECO:0000313" key="2">
    <source>
        <dbReference type="Proteomes" id="UP001197795"/>
    </source>
</evidence>
<evidence type="ECO:0000313" key="1">
    <source>
        <dbReference type="EMBL" id="MCC2119934.1"/>
    </source>
</evidence>
<name>A0AAE3A244_9FIRM</name>
<dbReference type="RefSeq" id="WP_227733378.1">
    <property type="nucleotide sequence ID" value="NZ_JAJEPV010000022.1"/>
</dbReference>
<gene>
    <name evidence="1" type="ORF">LKD75_10095</name>
</gene>
<keyword evidence="2" id="KW-1185">Reference proteome</keyword>
<dbReference type="Proteomes" id="UP001197795">
    <property type="component" value="Unassembled WGS sequence"/>
</dbReference>
<organism evidence="1 2">
    <name type="scientific">Waltera acetigignens</name>
    <dbReference type="NCBI Taxonomy" id="2981769"/>
    <lineage>
        <taxon>Bacteria</taxon>
        <taxon>Bacillati</taxon>
        <taxon>Bacillota</taxon>
        <taxon>Clostridia</taxon>
        <taxon>Lachnospirales</taxon>
        <taxon>Lachnospiraceae</taxon>
        <taxon>Waltera</taxon>
    </lineage>
</organism>
<dbReference type="PANTHER" id="PTHR37490:SF2">
    <property type="match status" value="1"/>
</dbReference>
<protein>
    <submittedName>
        <fullName evidence="1">DUF3431 domain-containing protein</fullName>
    </submittedName>
</protein>
<reference evidence="1 2" key="1">
    <citation type="submission" date="2021-10" db="EMBL/GenBank/DDBJ databases">
        <title>Anaerobic single-cell dispensing facilitates the cultivation of human gut bacteria.</title>
        <authorList>
            <person name="Afrizal A."/>
        </authorList>
    </citation>
    <scope>NUCLEOTIDE SEQUENCE [LARGE SCALE GENOMIC DNA]</scope>
    <source>
        <strain evidence="1 2">CLA-AA-H273</strain>
    </source>
</reference>
<sequence>MNTSKNFFVIDNFNTVPVELLKYCGDNYILYDASIDESIPKKLEENAIRYTKIPRTGHNISTYFRFFVEHYDNLPEVMVLTKGHMIGRHCSEEFFDRVCNNTWFTYLYEDKSVVQKAGVNFLITENVYAEINNSWYVKSKEHPHQYFDNFNRLLKFIYKNPIEPEYCVFAPGGCYIVSKDQVLKNSKEFYNNLNKIMTYELNPNFPSEAHQIERMLPIIFSSNYEVNSWMNNEKDFEERLSHEKTITQMNAEAEKSLKQRILKKISNRNFD</sequence>
<proteinExistence type="predicted"/>
<dbReference type="PANTHER" id="PTHR37490">
    <property type="entry name" value="EXPRESSED PROTEIN"/>
    <property type="match status" value="1"/>
</dbReference>
<dbReference type="InterPro" id="IPR021838">
    <property type="entry name" value="DUF3431"/>
</dbReference>
<comment type="caution">
    <text evidence="1">The sequence shown here is derived from an EMBL/GenBank/DDBJ whole genome shotgun (WGS) entry which is preliminary data.</text>
</comment>
<accession>A0AAE3A244</accession>
<dbReference type="Pfam" id="PF11913">
    <property type="entry name" value="DUF3431"/>
    <property type="match status" value="1"/>
</dbReference>
<dbReference type="AlphaFoldDB" id="A0AAE3A244"/>
<dbReference type="EMBL" id="JAJEPV010000022">
    <property type="protein sequence ID" value="MCC2119934.1"/>
    <property type="molecule type" value="Genomic_DNA"/>
</dbReference>